<dbReference type="EMBL" id="JAUKUA010000004">
    <property type="protein sequence ID" value="KAK0714731.1"/>
    <property type="molecule type" value="Genomic_DNA"/>
</dbReference>
<organism evidence="1 2">
    <name type="scientific">Lasiosphaeris hirsuta</name>
    <dbReference type="NCBI Taxonomy" id="260670"/>
    <lineage>
        <taxon>Eukaryota</taxon>
        <taxon>Fungi</taxon>
        <taxon>Dikarya</taxon>
        <taxon>Ascomycota</taxon>
        <taxon>Pezizomycotina</taxon>
        <taxon>Sordariomycetes</taxon>
        <taxon>Sordariomycetidae</taxon>
        <taxon>Sordariales</taxon>
        <taxon>Lasiosphaeriaceae</taxon>
        <taxon>Lasiosphaeris</taxon>
    </lineage>
</organism>
<proteinExistence type="predicted"/>
<dbReference type="AlphaFoldDB" id="A0AA40AF62"/>
<keyword evidence="2" id="KW-1185">Reference proteome</keyword>
<dbReference type="Proteomes" id="UP001172102">
    <property type="component" value="Unassembled WGS sequence"/>
</dbReference>
<evidence type="ECO:0000313" key="2">
    <source>
        <dbReference type="Proteomes" id="UP001172102"/>
    </source>
</evidence>
<evidence type="ECO:0000313" key="1">
    <source>
        <dbReference type="EMBL" id="KAK0714731.1"/>
    </source>
</evidence>
<gene>
    <name evidence="1" type="ORF">B0H67DRAFT_490284</name>
</gene>
<name>A0AA40AF62_9PEZI</name>
<protein>
    <submittedName>
        <fullName evidence="1">Uncharacterized protein</fullName>
    </submittedName>
</protein>
<comment type="caution">
    <text evidence="1">The sequence shown here is derived from an EMBL/GenBank/DDBJ whole genome shotgun (WGS) entry which is preliminary data.</text>
</comment>
<sequence>MRLFSKLEAPKGGEEWSKNTYKTRDSLVFTDPNTSLTLTGLSMGERMGSRVLP</sequence>
<accession>A0AA40AF62</accession>
<reference evidence="1" key="1">
    <citation type="submission" date="2023-06" db="EMBL/GenBank/DDBJ databases">
        <title>Genome-scale phylogeny and comparative genomics of the fungal order Sordariales.</title>
        <authorList>
            <consortium name="Lawrence Berkeley National Laboratory"/>
            <person name="Hensen N."/>
            <person name="Bonometti L."/>
            <person name="Westerberg I."/>
            <person name="Brannstrom I.O."/>
            <person name="Guillou S."/>
            <person name="Cros-Aarteil S."/>
            <person name="Calhoun S."/>
            <person name="Haridas S."/>
            <person name="Kuo A."/>
            <person name="Mondo S."/>
            <person name="Pangilinan J."/>
            <person name="Riley R."/>
            <person name="Labutti K."/>
            <person name="Andreopoulos B."/>
            <person name="Lipzen A."/>
            <person name="Chen C."/>
            <person name="Yanf M."/>
            <person name="Daum C."/>
            <person name="Ng V."/>
            <person name="Clum A."/>
            <person name="Steindorff A."/>
            <person name="Ohm R."/>
            <person name="Martin F."/>
            <person name="Silar P."/>
            <person name="Natvig D."/>
            <person name="Lalanne C."/>
            <person name="Gautier V."/>
            <person name="Ament-Velasquez S.L."/>
            <person name="Kruys A."/>
            <person name="Hutchinson M.I."/>
            <person name="Powell A.J."/>
            <person name="Barry K."/>
            <person name="Miller A.N."/>
            <person name="Grigoriev I.V."/>
            <person name="Debuchy R."/>
            <person name="Gladieux P."/>
            <person name="Thoren M.H."/>
            <person name="Johannesson H."/>
        </authorList>
    </citation>
    <scope>NUCLEOTIDE SEQUENCE</scope>
    <source>
        <strain evidence="1">SMH4607-1</strain>
    </source>
</reference>